<reference evidence="3" key="1">
    <citation type="submission" date="2025-08" db="UniProtKB">
        <authorList>
            <consortium name="RefSeq"/>
        </authorList>
    </citation>
    <scope>IDENTIFICATION</scope>
</reference>
<gene>
    <name evidence="3" type="primary">LOC103507485</name>
</gene>
<organism evidence="2 3">
    <name type="scientific">Diaphorina citri</name>
    <name type="common">Asian citrus psyllid</name>
    <dbReference type="NCBI Taxonomy" id="121845"/>
    <lineage>
        <taxon>Eukaryota</taxon>
        <taxon>Metazoa</taxon>
        <taxon>Ecdysozoa</taxon>
        <taxon>Arthropoda</taxon>
        <taxon>Hexapoda</taxon>
        <taxon>Insecta</taxon>
        <taxon>Pterygota</taxon>
        <taxon>Neoptera</taxon>
        <taxon>Paraneoptera</taxon>
        <taxon>Hemiptera</taxon>
        <taxon>Sternorrhyncha</taxon>
        <taxon>Psylloidea</taxon>
        <taxon>Psyllidae</taxon>
        <taxon>Diaphorininae</taxon>
        <taxon>Diaphorina</taxon>
    </lineage>
</organism>
<proteinExistence type="predicted"/>
<dbReference type="GeneID" id="103507485"/>
<dbReference type="RefSeq" id="XP_008470178.1">
    <property type="nucleotide sequence ID" value="XM_008471956.3"/>
</dbReference>
<sequence length="171" mass="19603">MVGNNDTNNEDMYVQIVHKQEVPRAELKENDKTNQVKDYENLDEKEGVVREEVQNKETIKETDDSMVDEKEVIPRGDITEESGIEATIEENEEEDEENSEEDEEYEEEDEDSEEDDAQVQLMKVLRDKLIASGKSGTQKEVLELLQKQLNLISQYSGAISLQGKYLSKVSV</sequence>
<protein>
    <submittedName>
        <fullName evidence="3">Nucleolar protein 12-like isoform X4</fullName>
    </submittedName>
</protein>
<accession>A0A1S3CZC4</accession>
<feature type="region of interest" description="Disordered" evidence="1">
    <location>
        <begin position="75"/>
        <end position="117"/>
    </location>
</feature>
<evidence type="ECO:0000313" key="2">
    <source>
        <dbReference type="Proteomes" id="UP000079169"/>
    </source>
</evidence>
<keyword evidence="2" id="KW-1185">Reference proteome</keyword>
<name>A0A1S3CZC4_DIACI</name>
<evidence type="ECO:0000313" key="3">
    <source>
        <dbReference type="RefSeq" id="XP_008470178.1"/>
    </source>
</evidence>
<feature type="compositionally biased region" description="Acidic residues" evidence="1">
    <location>
        <begin position="79"/>
        <end position="117"/>
    </location>
</feature>
<feature type="region of interest" description="Disordered" evidence="1">
    <location>
        <begin position="26"/>
        <end position="47"/>
    </location>
</feature>
<evidence type="ECO:0000256" key="1">
    <source>
        <dbReference type="SAM" id="MobiDB-lite"/>
    </source>
</evidence>
<dbReference type="Proteomes" id="UP000079169">
    <property type="component" value="Unplaced"/>
</dbReference>
<dbReference type="AlphaFoldDB" id="A0A1S3CZC4"/>